<accession>W0RK26</accession>
<dbReference type="eggNOG" id="ENOG5033YV0">
    <property type="taxonomic scope" value="Bacteria"/>
</dbReference>
<evidence type="ECO:0000256" key="2">
    <source>
        <dbReference type="SAM" id="MobiDB-lite"/>
    </source>
</evidence>
<reference evidence="4 5" key="1">
    <citation type="journal article" date="2014" name="Genome Announc.">
        <title>Genome Sequence and Methylome of Soil Bacterium Gemmatirosa kalamazoonensis KBS708T, a Member of the Rarely Cultivated Gemmatimonadetes Phylum.</title>
        <authorList>
            <person name="Debruyn J.M."/>
            <person name="Radosevich M."/>
            <person name="Wommack K.E."/>
            <person name="Polson S.W."/>
            <person name="Hauser L.J."/>
            <person name="Fawaz M.N."/>
            <person name="Korlach J."/>
            <person name="Tsai Y.C."/>
        </authorList>
    </citation>
    <scope>NUCLEOTIDE SEQUENCE [LARGE SCALE GENOMIC DNA]</scope>
    <source>
        <strain evidence="4 5">KBS708</strain>
    </source>
</reference>
<evidence type="ECO:0000313" key="4">
    <source>
        <dbReference type="EMBL" id="AHG90675.1"/>
    </source>
</evidence>
<feature type="compositionally biased region" description="Pro residues" evidence="2">
    <location>
        <begin position="9"/>
        <end position="23"/>
    </location>
</feature>
<keyword evidence="1" id="KW-0175">Coiled coil</keyword>
<dbReference type="InParanoid" id="W0RK26"/>
<dbReference type="OrthoDB" id="9801943at2"/>
<keyword evidence="3" id="KW-0472">Membrane</keyword>
<dbReference type="RefSeq" id="WP_025412139.1">
    <property type="nucleotide sequence ID" value="NZ_CP007128.1"/>
</dbReference>
<evidence type="ECO:0000313" key="5">
    <source>
        <dbReference type="Proteomes" id="UP000019151"/>
    </source>
</evidence>
<dbReference type="EMBL" id="CP007128">
    <property type="protein sequence ID" value="AHG90675.1"/>
    <property type="molecule type" value="Genomic_DNA"/>
</dbReference>
<name>W0RK26_9BACT</name>
<protein>
    <submittedName>
        <fullName evidence="4">Uncharacterized protein</fullName>
    </submittedName>
</protein>
<dbReference type="KEGG" id="gba:J421_3138"/>
<dbReference type="Proteomes" id="UP000019151">
    <property type="component" value="Chromosome"/>
</dbReference>
<keyword evidence="5" id="KW-1185">Reference proteome</keyword>
<feature type="region of interest" description="Disordered" evidence="2">
    <location>
        <begin position="1"/>
        <end position="41"/>
    </location>
</feature>
<evidence type="ECO:0000256" key="3">
    <source>
        <dbReference type="SAM" id="Phobius"/>
    </source>
</evidence>
<keyword evidence="3" id="KW-1133">Transmembrane helix</keyword>
<gene>
    <name evidence="4" type="ORF">J421_3138</name>
</gene>
<feature type="coiled-coil region" evidence="1">
    <location>
        <begin position="58"/>
        <end position="114"/>
    </location>
</feature>
<dbReference type="HOGENOM" id="CLU_1123281_0_0_0"/>
<feature type="transmembrane region" description="Helical" evidence="3">
    <location>
        <begin position="152"/>
        <end position="176"/>
    </location>
</feature>
<evidence type="ECO:0000256" key="1">
    <source>
        <dbReference type="SAM" id="Coils"/>
    </source>
</evidence>
<sequence>MTAPQTAGPQPPQPPQLPPPPSGAPADIAPAPPPAALGPTALQGPSFLIGVPRTAQELSALRARRSELSDQLVSATSRRNQLAQRLRTADGANRVGLEQRLQFLDRRILQLENDIAVTGQQLTAAPANVLASGSLSLPRGGRFDTDFAARGAMAVGSLFTIFVLAPMAFAAARLMWRRANHPRPAHDPETVQRLARLETAVDTIAIEVERVAEGQRFLTRLFADASGGAAIPPAPPITEAVPAVVPDERRYRG</sequence>
<dbReference type="AlphaFoldDB" id="W0RK26"/>
<organism evidence="4 5">
    <name type="scientific">Gemmatirosa kalamazoonensis</name>
    <dbReference type="NCBI Taxonomy" id="861299"/>
    <lineage>
        <taxon>Bacteria</taxon>
        <taxon>Pseudomonadati</taxon>
        <taxon>Gemmatimonadota</taxon>
        <taxon>Gemmatimonadia</taxon>
        <taxon>Gemmatimonadales</taxon>
        <taxon>Gemmatimonadaceae</taxon>
        <taxon>Gemmatirosa</taxon>
    </lineage>
</organism>
<keyword evidence="3" id="KW-0812">Transmembrane</keyword>
<proteinExistence type="predicted"/>